<evidence type="ECO:0000256" key="2">
    <source>
        <dbReference type="ARBA" id="ARBA00004477"/>
    </source>
</evidence>
<dbReference type="OrthoDB" id="10262326at2759"/>
<protein>
    <recommendedName>
        <fullName evidence="6">UDP-N-acetylglucosamine--dolichyl-phosphate N-acetylglucosaminephosphotransferase</fullName>
        <ecNumber evidence="5">2.7.8.15</ecNumber>
    </recommendedName>
    <alternativeName>
        <fullName evidence="15">GlcNAc-1-P transferase</fullName>
    </alternativeName>
    <alternativeName>
        <fullName evidence="16">N-acetylglucosamine-1-phosphate transferase</fullName>
    </alternativeName>
</protein>
<evidence type="ECO:0000256" key="3">
    <source>
        <dbReference type="ARBA" id="ARBA00004922"/>
    </source>
</evidence>
<dbReference type="Proteomes" id="UP001153076">
    <property type="component" value="Unassembled WGS sequence"/>
</dbReference>
<keyword evidence="9 19" id="KW-0812">Transmembrane</keyword>
<keyword evidence="12" id="KW-0460">Magnesium</keyword>
<evidence type="ECO:0000256" key="14">
    <source>
        <dbReference type="ARBA" id="ARBA00023136"/>
    </source>
</evidence>
<evidence type="ECO:0000256" key="19">
    <source>
        <dbReference type="SAM" id="Phobius"/>
    </source>
</evidence>
<sequence>MLVPDNRSSPTPSIPVEPAISSAVVPSSHTKARLVEAWILRWGDGCHYLSFSNTQCYAIWSIQGSEYQQAHAFSIYLVQPFLAISLALFCYNWYPSSVFIGDTYTYFTGMTMAIVSILARRYIDHKVKLMVGISTKAYLQKLDKAIEVHSCSHHKNICAGAI</sequence>
<comment type="catalytic activity">
    <reaction evidence="18">
        <text>a di-trans,poly-cis-dolichyl phosphate + UDP-N-acetyl-alpha-D-glucosamine = an N-acetyl-alpha-D-glucosaminyl-diphospho-di-trans,poly-cis-dolichol + UMP</text>
        <dbReference type="Rhea" id="RHEA:13289"/>
        <dbReference type="Rhea" id="RHEA-COMP:19498"/>
        <dbReference type="Rhea" id="RHEA-COMP:19507"/>
        <dbReference type="ChEBI" id="CHEBI:57683"/>
        <dbReference type="ChEBI" id="CHEBI:57705"/>
        <dbReference type="ChEBI" id="CHEBI:57865"/>
        <dbReference type="ChEBI" id="CHEBI:58427"/>
        <dbReference type="EC" id="2.7.8.15"/>
    </reaction>
    <physiologicalReaction direction="left-to-right" evidence="18">
        <dbReference type="Rhea" id="RHEA:13290"/>
    </physiologicalReaction>
</comment>
<comment type="caution">
    <text evidence="20">The sequence shown here is derived from an EMBL/GenBank/DDBJ whole genome shotgun (WGS) entry which is preliminary data.</text>
</comment>
<evidence type="ECO:0000256" key="5">
    <source>
        <dbReference type="ARBA" id="ARBA00013225"/>
    </source>
</evidence>
<keyword evidence="10" id="KW-0479">Metal-binding</keyword>
<evidence type="ECO:0000256" key="16">
    <source>
        <dbReference type="ARBA" id="ARBA00033238"/>
    </source>
</evidence>
<dbReference type="PANTHER" id="PTHR10571">
    <property type="entry name" value="UDP-N-ACETYLGLUCOSAMINE--DOLICHYL-PHOSPHATE N-ACETYLGLUCOSAMINEPHOSPHOTRANSFERASE"/>
    <property type="match status" value="1"/>
</dbReference>
<dbReference type="GO" id="GO:0016757">
    <property type="term" value="F:glycosyltransferase activity"/>
    <property type="evidence" value="ECO:0007669"/>
    <property type="project" value="UniProtKB-KW"/>
</dbReference>
<evidence type="ECO:0000256" key="18">
    <source>
        <dbReference type="ARBA" id="ARBA00045078"/>
    </source>
</evidence>
<reference evidence="20" key="1">
    <citation type="submission" date="2022-04" db="EMBL/GenBank/DDBJ databases">
        <title>Carnegiea gigantea Genome sequencing and assembly v2.</title>
        <authorList>
            <person name="Copetti D."/>
            <person name="Sanderson M.J."/>
            <person name="Burquez A."/>
            <person name="Wojciechowski M.F."/>
        </authorList>
    </citation>
    <scope>NUCLEOTIDE SEQUENCE</scope>
    <source>
        <strain evidence="20">SGP5-SGP5p</strain>
        <tissue evidence="20">Aerial part</tissue>
    </source>
</reference>
<organism evidence="20 21">
    <name type="scientific">Carnegiea gigantea</name>
    <dbReference type="NCBI Taxonomy" id="171969"/>
    <lineage>
        <taxon>Eukaryota</taxon>
        <taxon>Viridiplantae</taxon>
        <taxon>Streptophyta</taxon>
        <taxon>Embryophyta</taxon>
        <taxon>Tracheophyta</taxon>
        <taxon>Spermatophyta</taxon>
        <taxon>Magnoliopsida</taxon>
        <taxon>eudicotyledons</taxon>
        <taxon>Gunneridae</taxon>
        <taxon>Pentapetalae</taxon>
        <taxon>Caryophyllales</taxon>
        <taxon>Cactineae</taxon>
        <taxon>Cactaceae</taxon>
        <taxon>Cactoideae</taxon>
        <taxon>Echinocereeae</taxon>
        <taxon>Carnegiea</taxon>
    </lineage>
</organism>
<evidence type="ECO:0000256" key="13">
    <source>
        <dbReference type="ARBA" id="ARBA00022989"/>
    </source>
</evidence>
<dbReference type="GO" id="GO:0006488">
    <property type="term" value="P:dolichol-linked oligosaccharide biosynthetic process"/>
    <property type="evidence" value="ECO:0007669"/>
    <property type="project" value="InterPro"/>
</dbReference>
<evidence type="ECO:0000256" key="9">
    <source>
        <dbReference type="ARBA" id="ARBA00022692"/>
    </source>
</evidence>
<comment type="similarity">
    <text evidence="4">Belongs to the glycosyltransferase 4 family.</text>
</comment>
<feature type="transmembrane region" description="Helical" evidence="19">
    <location>
        <begin position="106"/>
        <end position="123"/>
    </location>
</feature>
<accession>A0A9Q1K6D9</accession>
<name>A0A9Q1K6D9_9CARY</name>
<comment type="function">
    <text evidence="17">UDP-N-acetylglucosamine--dolichyl-phosphate N-acetylglucosaminephosphotransferase that operates in the biosynthetic pathway of dolichol-linked oligosaccharides, the glycan precursors employed in protein asparagine (N)-glycosylation. The assembly of dolichol-linked oligosaccharides begins on the cytosolic side of the endoplasmic reticulum membrane and finishes in its lumen. The sequential addition of sugars to dolichol pyrophosphate produces dolichol-linked oligosaccharides containing fourteen sugars, including two GlcNAcs, nine mannoses and three glucoses. Once assembled, the oligosaccharide is transferred from the lipid to nascent proteins by oligosaccharyltransferases. Catalyzes the initial step of dolichol-linked oligosaccharide biosynthesis, transfering GlcNAc-1-P from cytosolic UDP-GlcNAc onto the carrier lipid dolichyl phosphate (P-dolichol), yielding GlcNAc-P-P-dolichol embedded in the cytoplasmic leaflet of the endoplasmic reticulum membrane.</text>
</comment>
<evidence type="ECO:0000256" key="17">
    <source>
        <dbReference type="ARBA" id="ARBA00044717"/>
    </source>
</evidence>
<feature type="transmembrane region" description="Helical" evidence="19">
    <location>
        <begin position="73"/>
        <end position="94"/>
    </location>
</feature>
<evidence type="ECO:0000256" key="7">
    <source>
        <dbReference type="ARBA" id="ARBA00022676"/>
    </source>
</evidence>
<evidence type="ECO:0000256" key="1">
    <source>
        <dbReference type="ARBA" id="ARBA00001946"/>
    </source>
</evidence>
<dbReference type="PANTHER" id="PTHR10571:SF0">
    <property type="entry name" value="UDP-N-ACETYLGLUCOSAMINE--DOLICHYL-PHOSPHATE N-ACETYLGLUCOSAMINEPHOSPHOTRANSFERASE"/>
    <property type="match status" value="1"/>
</dbReference>
<gene>
    <name evidence="20" type="ORF">Cgig2_010847</name>
</gene>
<dbReference type="GO" id="GO:0003975">
    <property type="term" value="F:UDP-N-acetylglucosamine-dolichyl-phosphate N-acetylglucosaminephosphotransferase activity"/>
    <property type="evidence" value="ECO:0007669"/>
    <property type="project" value="UniProtKB-EC"/>
</dbReference>
<comment type="pathway">
    <text evidence="3">Protein modification; protein glycosylation.</text>
</comment>
<keyword evidence="8" id="KW-0808">Transferase</keyword>
<dbReference type="GO" id="GO:0046872">
    <property type="term" value="F:metal ion binding"/>
    <property type="evidence" value="ECO:0007669"/>
    <property type="project" value="UniProtKB-KW"/>
</dbReference>
<evidence type="ECO:0000256" key="12">
    <source>
        <dbReference type="ARBA" id="ARBA00022842"/>
    </source>
</evidence>
<evidence type="ECO:0000313" key="20">
    <source>
        <dbReference type="EMBL" id="KAJ8437207.1"/>
    </source>
</evidence>
<dbReference type="Pfam" id="PF00953">
    <property type="entry name" value="Glycos_transf_4"/>
    <property type="match status" value="1"/>
</dbReference>
<proteinExistence type="inferred from homology"/>
<dbReference type="EMBL" id="JAKOGI010000312">
    <property type="protein sequence ID" value="KAJ8437207.1"/>
    <property type="molecule type" value="Genomic_DNA"/>
</dbReference>
<evidence type="ECO:0000256" key="10">
    <source>
        <dbReference type="ARBA" id="ARBA00022723"/>
    </source>
</evidence>
<evidence type="ECO:0000256" key="15">
    <source>
        <dbReference type="ARBA" id="ARBA00029567"/>
    </source>
</evidence>
<comment type="cofactor">
    <cofactor evidence="1">
        <name>Mg(2+)</name>
        <dbReference type="ChEBI" id="CHEBI:18420"/>
    </cofactor>
</comment>
<dbReference type="InterPro" id="IPR033895">
    <property type="entry name" value="GPT"/>
</dbReference>
<keyword evidence="21" id="KW-1185">Reference proteome</keyword>
<evidence type="ECO:0000256" key="4">
    <source>
        <dbReference type="ARBA" id="ARBA00009317"/>
    </source>
</evidence>
<dbReference type="GO" id="GO:0005789">
    <property type="term" value="C:endoplasmic reticulum membrane"/>
    <property type="evidence" value="ECO:0007669"/>
    <property type="project" value="UniProtKB-SubCell"/>
</dbReference>
<evidence type="ECO:0000256" key="6">
    <source>
        <dbReference type="ARBA" id="ARBA00017659"/>
    </source>
</evidence>
<evidence type="ECO:0000256" key="8">
    <source>
        <dbReference type="ARBA" id="ARBA00022679"/>
    </source>
</evidence>
<comment type="subcellular location">
    <subcellularLocation>
        <location evidence="2">Endoplasmic reticulum membrane</location>
        <topology evidence="2">Multi-pass membrane protein</topology>
    </subcellularLocation>
</comment>
<dbReference type="EC" id="2.7.8.15" evidence="5"/>
<keyword evidence="13 19" id="KW-1133">Transmembrane helix</keyword>
<keyword evidence="11" id="KW-0256">Endoplasmic reticulum</keyword>
<keyword evidence="14 19" id="KW-0472">Membrane</keyword>
<dbReference type="InterPro" id="IPR000715">
    <property type="entry name" value="Glycosyl_transferase_4"/>
</dbReference>
<evidence type="ECO:0000313" key="21">
    <source>
        <dbReference type="Proteomes" id="UP001153076"/>
    </source>
</evidence>
<dbReference type="AlphaFoldDB" id="A0A9Q1K6D9"/>
<keyword evidence="7" id="KW-0328">Glycosyltransferase</keyword>
<evidence type="ECO:0000256" key="11">
    <source>
        <dbReference type="ARBA" id="ARBA00022824"/>
    </source>
</evidence>